<evidence type="ECO:0000256" key="1">
    <source>
        <dbReference type="SAM" id="SignalP"/>
    </source>
</evidence>
<dbReference type="Pfam" id="PF01497">
    <property type="entry name" value="Peripla_BP_2"/>
    <property type="match status" value="1"/>
</dbReference>
<keyword evidence="4" id="KW-1185">Reference proteome</keyword>
<feature type="domain" description="Fe/B12 periplasmic-binding" evidence="2">
    <location>
        <begin position="45"/>
        <end position="359"/>
    </location>
</feature>
<accession>A0ABS5EPA2</accession>
<dbReference type="PANTHER" id="PTHR30535">
    <property type="entry name" value="VITAMIN B12-BINDING PROTEIN"/>
    <property type="match status" value="1"/>
</dbReference>
<organism evidence="3 4">
    <name type="scientific">Neoroseomonas terrae</name>
    <dbReference type="NCBI Taxonomy" id="424799"/>
    <lineage>
        <taxon>Bacteria</taxon>
        <taxon>Pseudomonadati</taxon>
        <taxon>Pseudomonadota</taxon>
        <taxon>Alphaproteobacteria</taxon>
        <taxon>Acetobacterales</taxon>
        <taxon>Acetobacteraceae</taxon>
        <taxon>Neoroseomonas</taxon>
    </lineage>
</organism>
<dbReference type="EMBL" id="JAAEDI010000034">
    <property type="protein sequence ID" value="MBR0652775.1"/>
    <property type="molecule type" value="Genomic_DNA"/>
</dbReference>
<dbReference type="InterPro" id="IPR050902">
    <property type="entry name" value="ABC_Transporter_SBP"/>
</dbReference>
<name>A0ABS5EPA2_9PROT</name>
<dbReference type="PROSITE" id="PS50983">
    <property type="entry name" value="FE_B12_PBP"/>
    <property type="match status" value="1"/>
</dbReference>
<gene>
    <name evidence="3" type="ORF">GXW78_24170</name>
</gene>
<protein>
    <submittedName>
        <fullName evidence="3">ABC transporter substrate-binding protein</fullName>
    </submittedName>
</protein>
<sequence length="386" mass="42596">MSMPPNAPVSRRRLLLSGLALTAAAGLPRPSLGADPITATDLAGRTITLRAPARKVILGEGRLMYGFSTLVPRSPFERVVGWADDMIMFDPGTWRKYRAACPQAERLPRFSNAVNADFSTEQAISLDPDLVIFPLSAHQRLEATNTYDKLARAGIPTAVVDFREQPSQNTSPSIEVLGRLLGLDAEARGFNDYFLRETRRVSSRVWNLPANRRITVLMERAAGYDPNSCCQTFGNANLGVTLQEAGGINWGAGRFPGLGGNVNPETIFTDDPEVIIGTGADWSESVQGSRGVPFGYEATPERVQAAIRALAERPGWPSLRAVKTKRFYSIYHQFYTSPAHLVALQVFAKWLYPQQFADVDPDATWRVYHERFSPIPLTGVFWAQLA</sequence>
<evidence type="ECO:0000259" key="2">
    <source>
        <dbReference type="PROSITE" id="PS50983"/>
    </source>
</evidence>
<feature type="chain" id="PRO_5045211384" evidence="1">
    <location>
        <begin position="34"/>
        <end position="386"/>
    </location>
</feature>
<keyword evidence="1" id="KW-0732">Signal</keyword>
<proteinExistence type="predicted"/>
<dbReference type="InterPro" id="IPR006311">
    <property type="entry name" value="TAT_signal"/>
</dbReference>
<dbReference type="Proteomes" id="UP000698752">
    <property type="component" value="Unassembled WGS sequence"/>
</dbReference>
<evidence type="ECO:0000313" key="3">
    <source>
        <dbReference type="EMBL" id="MBR0652775.1"/>
    </source>
</evidence>
<evidence type="ECO:0000313" key="4">
    <source>
        <dbReference type="Proteomes" id="UP000698752"/>
    </source>
</evidence>
<dbReference type="Gene3D" id="3.40.50.1980">
    <property type="entry name" value="Nitrogenase molybdenum iron protein domain"/>
    <property type="match status" value="2"/>
</dbReference>
<dbReference type="SUPFAM" id="SSF53807">
    <property type="entry name" value="Helical backbone' metal receptor"/>
    <property type="match status" value="1"/>
</dbReference>
<dbReference type="RefSeq" id="WP_211871488.1">
    <property type="nucleotide sequence ID" value="NZ_JAAEDI010000034.1"/>
</dbReference>
<reference evidence="4" key="1">
    <citation type="journal article" date="2021" name="Syst. Appl. Microbiol.">
        <title>Roseomonas hellenica sp. nov., isolated from roots of wild-growing Alkanna tinctoria.</title>
        <authorList>
            <person name="Rat A."/>
            <person name="Naranjo H.D."/>
            <person name="Lebbe L."/>
            <person name="Cnockaert M."/>
            <person name="Krigas N."/>
            <person name="Grigoriadou K."/>
            <person name="Maloupa E."/>
            <person name="Willems A."/>
        </authorList>
    </citation>
    <scope>NUCLEOTIDE SEQUENCE [LARGE SCALE GENOMIC DNA]</scope>
    <source>
        <strain evidence="4">LMG 31159</strain>
    </source>
</reference>
<comment type="caution">
    <text evidence="3">The sequence shown here is derived from an EMBL/GenBank/DDBJ whole genome shotgun (WGS) entry which is preliminary data.</text>
</comment>
<dbReference type="InterPro" id="IPR002491">
    <property type="entry name" value="ABC_transptr_periplasmic_BD"/>
</dbReference>
<feature type="signal peptide" evidence="1">
    <location>
        <begin position="1"/>
        <end position="33"/>
    </location>
</feature>
<dbReference type="PROSITE" id="PS51318">
    <property type="entry name" value="TAT"/>
    <property type="match status" value="1"/>
</dbReference>
<dbReference type="PANTHER" id="PTHR30535:SF34">
    <property type="entry name" value="MOLYBDATE-BINDING PROTEIN MOLA"/>
    <property type="match status" value="1"/>
</dbReference>